<dbReference type="Proteomes" id="UP000032675">
    <property type="component" value="Unassembled WGS sequence"/>
</dbReference>
<feature type="compositionally biased region" description="Basic and acidic residues" evidence="1">
    <location>
        <begin position="35"/>
        <end position="60"/>
    </location>
</feature>
<comment type="caution">
    <text evidence="2">The sequence shown here is derived from an EMBL/GenBank/DDBJ whole genome shotgun (WGS) entry which is preliminary data.</text>
</comment>
<evidence type="ECO:0000313" key="2">
    <source>
        <dbReference type="EMBL" id="GAN97725.1"/>
    </source>
</evidence>
<dbReference type="AlphaFoldDB" id="A0A0D6Q440"/>
<accession>A0A0D6Q440</accession>
<feature type="region of interest" description="Disordered" evidence="1">
    <location>
        <begin position="33"/>
        <end position="60"/>
    </location>
</feature>
<protein>
    <submittedName>
        <fullName evidence="2">Uncharacterized protein</fullName>
    </submittedName>
</protein>
<evidence type="ECO:0000256" key="1">
    <source>
        <dbReference type="SAM" id="MobiDB-lite"/>
    </source>
</evidence>
<dbReference type="EMBL" id="BANI01000203">
    <property type="protein sequence ID" value="GAN97725.1"/>
    <property type="molecule type" value="Genomic_DNA"/>
</dbReference>
<proteinExistence type="predicted"/>
<evidence type="ECO:0000313" key="3">
    <source>
        <dbReference type="Proteomes" id="UP000032675"/>
    </source>
</evidence>
<sequence>MRGPELVRLVRSLRTKSYEKLQIQKHMVALGKRAAGQDRELQSQENALSRDEPHRQIESD</sequence>
<gene>
    <name evidence="2" type="ORF">Geu3261_0238_002</name>
</gene>
<organism evidence="2 3">
    <name type="scientific">Komagataeibacter europaeus NBRC 3261</name>
    <dbReference type="NCBI Taxonomy" id="1234669"/>
    <lineage>
        <taxon>Bacteria</taxon>
        <taxon>Pseudomonadati</taxon>
        <taxon>Pseudomonadota</taxon>
        <taxon>Alphaproteobacteria</taxon>
        <taxon>Acetobacterales</taxon>
        <taxon>Acetobacteraceae</taxon>
        <taxon>Komagataeibacter</taxon>
    </lineage>
</organism>
<name>A0A0D6Q440_KOMEU</name>
<reference evidence="2 3" key="1">
    <citation type="submission" date="2012-11" db="EMBL/GenBank/DDBJ databases">
        <title>Whole genome sequence of Gluconacetobacter europaeus NBRC3261.</title>
        <authorList>
            <person name="Azuma Y."/>
            <person name="Higashiura N."/>
            <person name="Hirakawa H."/>
            <person name="Matsushita K."/>
        </authorList>
    </citation>
    <scope>NUCLEOTIDE SEQUENCE [LARGE SCALE GENOMIC DNA]</scope>
    <source>
        <strain evidence="2 3">NBRC 3261</strain>
    </source>
</reference>